<evidence type="ECO:0000313" key="2">
    <source>
        <dbReference type="Proteomes" id="UP001214553"/>
    </source>
</evidence>
<gene>
    <name evidence="1" type="ORF">PU630_01715</name>
</gene>
<name>A0ABY8BYM3_9MICO</name>
<protein>
    <submittedName>
        <fullName evidence="1">Abi family protein</fullName>
    </submittedName>
</protein>
<dbReference type="Proteomes" id="UP001214553">
    <property type="component" value="Chromosome"/>
</dbReference>
<dbReference type="Pfam" id="PF07751">
    <property type="entry name" value="Abi_2"/>
    <property type="match status" value="1"/>
</dbReference>
<dbReference type="EMBL" id="CP119108">
    <property type="protein sequence ID" value="WEG09306.1"/>
    <property type="molecule type" value="Genomic_DNA"/>
</dbReference>
<keyword evidence="2" id="KW-1185">Reference proteome</keyword>
<proteinExistence type="predicted"/>
<organism evidence="1 2">
    <name type="scientific">Microbacterium horticulturae</name>
    <dbReference type="NCBI Taxonomy" id="3028316"/>
    <lineage>
        <taxon>Bacteria</taxon>
        <taxon>Bacillati</taxon>
        <taxon>Actinomycetota</taxon>
        <taxon>Actinomycetes</taxon>
        <taxon>Micrococcales</taxon>
        <taxon>Microbacteriaceae</taxon>
        <taxon>Microbacterium</taxon>
    </lineage>
</organism>
<reference evidence="1 2" key="1">
    <citation type="submission" date="2023-03" db="EMBL/GenBank/DDBJ databases">
        <title>Genome sequence of Microbacterium sp. KACC 23027.</title>
        <authorList>
            <person name="Kim S."/>
            <person name="Heo J."/>
            <person name="Kwon S.-W."/>
        </authorList>
    </citation>
    <scope>NUCLEOTIDE SEQUENCE [LARGE SCALE GENOMIC DNA]</scope>
    <source>
        <strain evidence="1 2">KACC 23027</strain>
    </source>
</reference>
<dbReference type="RefSeq" id="WP_275278630.1">
    <property type="nucleotide sequence ID" value="NZ_CP119108.1"/>
</dbReference>
<sequence>MTEAKPYKTYVEQLAILKSRGMVVPDEADAIDLLRRVGYYALSGYSYPFRLKDANGARMSTFRAGTSIHQIEELWTFDNRLRVAAFASIQHVETYLRALLAYGMGSVDPLVHTRPELLSIDAGSSYERWKRSLDQKLADSREEYIVHHRERRDGVVPIWVAVGVLDWGGLSHLFGMAPLQVREEIAALFDLSGPELKSWLRALNVVRNVCAHHSRFFNRYYSLTPKLPPFRRNRTLASLASVKSTTYGMLGLLQYLGARTRGVSVTLLPATLRSFPTSSGLTIGAVGMPDDWEASHLWNLKRSDQRKAD</sequence>
<accession>A0ABY8BYM3</accession>
<evidence type="ECO:0000313" key="1">
    <source>
        <dbReference type="EMBL" id="WEG09306.1"/>
    </source>
</evidence>
<dbReference type="InterPro" id="IPR011664">
    <property type="entry name" value="Abi_system_AbiD/AbiF-like"/>
</dbReference>